<dbReference type="RefSeq" id="WP_079413665.1">
    <property type="nucleotide sequence ID" value="NZ_MBTG01000013.1"/>
</dbReference>
<dbReference type="EMBL" id="MBTG01000013">
    <property type="protein sequence ID" value="OPH57145.1"/>
    <property type="molecule type" value="Genomic_DNA"/>
</dbReference>
<sequence length="319" mass="35496">MARWIIWTTACLISVSSLLVIPLQSSAGESLDQMARSSLTQTAKETIAGSSAAKPLPDLRSETTLTASINNWRAVLAREAGFESWQSAVWSSFPLGPGTHGWGVILTDHGREVGYMIVHATENGSFRLTEYGTGDHPLFSLNTLYRSLVQQELIPATIPYSAFVQNETIQLNRLYMNALTAVWKVKIHNQAYYFDAKSGELLPLKEDPSPKLTNLPITESILKGPATTVQHPSFDPYDRLPWVQGTPLPLTQPKQLQDALGQSDKLTYVTELYDGQVTLPLAILGYQQWESGEAYLTLDHEGYRYVQLKDALTQGHVYR</sequence>
<name>A0A1V4HJK4_9BACL</name>
<gene>
    <name evidence="2" type="ORF">BC351_25070</name>
</gene>
<proteinExistence type="predicted"/>
<dbReference type="STRING" id="1469647.BC351_25070"/>
<comment type="caution">
    <text evidence="2">The sequence shown here is derived from an EMBL/GenBank/DDBJ whole genome shotgun (WGS) entry which is preliminary data.</text>
</comment>
<dbReference type="Proteomes" id="UP000190626">
    <property type="component" value="Unassembled WGS sequence"/>
</dbReference>
<protein>
    <submittedName>
        <fullName evidence="2">Uncharacterized protein</fullName>
    </submittedName>
</protein>
<evidence type="ECO:0000313" key="2">
    <source>
        <dbReference type="EMBL" id="OPH57145.1"/>
    </source>
</evidence>
<keyword evidence="1" id="KW-0732">Signal</keyword>
<accession>A0A1V4HJK4</accession>
<reference evidence="3" key="1">
    <citation type="submission" date="2016-07" db="EMBL/GenBank/DDBJ databases">
        <authorList>
            <person name="Florea S."/>
            <person name="Webb J.S."/>
            <person name="Jaromczyk J."/>
            <person name="Schardl C.L."/>
        </authorList>
    </citation>
    <scope>NUCLEOTIDE SEQUENCE [LARGE SCALE GENOMIC DNA]</scope>
    <source>
        <strain evidence="3">CY1</strain>
    </source>
</reference>
<feature type="chain" id="PRO_5013025435" evidence="1">
    <location>
        <begin position="28"/>
        <end position="319"/>
    </location>
</feature>
<feature type="signal peptide" evidence="1">
    <location>
        <begin position="1"/>
        <end position="27"/>
    </location>
</feature>
<keyword evidence="3" id="KW-1185">Reference proteome</keyword>
<organism evidence="2 3">
    <name type="scientific">Paenibacillus ferrarius</name>
    <dbReference type="NCBI Taxonomy" id="1469647"/>
    <lineage>
        <taxon>Bacteria</taxon>
        <taxon>Bacillati</taxon>
        <taxon>Bacillota</taxon>
        <taxon>Bacilli</taxon>
        <taxon>Bacillales</taxon>
        <taxon>Paenibacillaceae</taxon>
        <taxon>Paenibacillus</taxon>
    </lineage>
</organism>
<dbReference type="OrthoDB" id="2475185at2"/>
<dbReference type="AlphaFoldDB" id="A0A1V4HJK4"/>
<evidence type="ECO:0000256" key="1">
    <source>
        <dbReference type="SAM" id="SignalP"/>
    </source>
</evidence>
<evidence type="ECO:0000313" key="3">
    <source>
        <dbReference type="Proteomes" id="UP000190626"/>
    </source>
</evidence>